<dbReference type="Pfam" id="PF13376">
    <property type="entry name" value="OmdA"/>
    <property type="match status" value="1"/>
</dbReference>
<sequence>MQVQLQKGGFILPEKLGDDWSNAGHKRVLLKASNDINTLETHIAIRKLKGVYWVLFGKQHHKALKIEPLDIFSIQLIEDTTKYGVVTPEAFDAVYDSDPDGAAIFESLTDGKKRGLIYQVKRYKNEQTQVDKMLILFENLKRGIRDPRELFKTR</sequence>
<evidence type="ECO:0000313" key="1">
    <source>
        <dbReference type="EMBL" id="KGO05840.1"/>
    </source>
</evidence>
<organism evidence="1 2">
    <name type="scientific">Dokdonia donghaensis DSW-1</name>
    <dbReference type="NCBI Taxonomy" id="1300343"/>
    <lineage>
        <taxon>Bacteria</taxon>
        <taxon>Pseudomonadati</taxon>
        <taxon>Bacteroidota</taxon>
        <taxon>Flavobacteriia</taxon>
        <taxon>Flavobacteriales</taxon>
        <taxon>Flavobacteriaceae</taxon>
        <taxon>Dokdonia</taxon>
    </lineage>
</organism>
<accession>A0A0A2GZK0</accession>
<dbReference type="Proteomes" id="UP000030140">
    <property type="component" value="Unassembled WGS sequence"/>
</dbReference>
<evidence type="ECO:0000313" key="2">
    <source>
        <dbReference type="Proteomes" id="UP000030140"/>
    </source>
</evidence>
<dbReference type="AlphaFoldDB" id="A0A0A2GZK0"/>
<name>A0A0A2GZK0_9FLAO</name>
<protein>
    <submittedName>
        <fullName evidence="1">Uncharacterized protein</fullName>
    </submittedName>
</protein>
<gene>
    <name evidence="1" type="ORF">NV36_02585</name>
</gene>
<proteinExistence type="predicted"/>
<comment type="caution">
    <text evidence="1">The sequence shown here is derived from an EMBL/GenBank/DDBJ whole genome shotgun (WGS) entry which is preliminary data.</text>
</comment>
<dbReference type="EMBL" id="JSAQ01000001">
    <property type="protein sequence ID" value="KGO05840.1"/>
    <property type="molecule type" value="Genomic_DNA"/>
</dbReference>
<keyword evidence="2" id="KW-1185">Reference proteome</keyword>
<reference evidence="1 2" key="1">
    <citation type="submission" date="2014-10" db="EMBL/GenBank/DDBJ databases">
        <title>Draft genome sequence of the proteorhodopsin-containing marine bacterium Dokdonia donghaensis.</title>
        <authorList>
            <person name="Gomez-Consarnau L."/>
            <person name="Gonzalez J.M."/>
            <person name="Riedel T."/>
            <person name="Jaenicke S."/>
            <person name="Wagner-Doebler I."/>
            <person name="Fuhrman J.A."/>
        </authorList>
    </citation>
    <scope>NUCLEOTIDE SEQUENCE [LARGE SCALE GENOMIC DNA]</scope>
    <source>
        <strain evidence="1 2">DSW-1</strain>
    </source>
</reference>